<dbReference type="PANTHER" id="PTHR31018">
    <property type="entry name" value="SPORULATION-SPECIFIC PROTEIN-RELATED"/>
    <property type="match status" value="1"/>
</dbReference>
<accession>A0A1D8P8M0</accession>
<dbReference type="GO" id="GO:0030313">
    <property type="term" value="C:cell envelope"/>
    <property type="evidence" value="ECO:0007669"/>
    <property type="project" value="UniProtKB-SubCell"/>
</dbReference>
<sequence length="265" mass="29641">MFLACLFSCLNPHIGFGDDILNADFVVVDNPIEEEPEEEEEVIIEPVFDCSQTVFLKSQAEVDAFGLEGCPEVENLWIEEIDGPIFNLHKLTSLVKINGFLSIQDTSISDFEGLQNVTQLNGSLLIEHNPELFVVFGLQNITRLTELSIINNEGLTSIFSLNGLTSLRNLTIRENNALTELEGLQNLKSVEQHILIQENNFLSNIYDLDNIINANNISIMGNDRLTDFCPLKNLLQSTNFTGDFITNFNGYNPTYEDVVTGNCSL</sequence>
<keyword evidence="3" id="KW-0325">Glycoprotein</keyword>
<evidence type="ECO:0000256" key="3">
    <source>
        <dbReference type="ARBA" id="ARBA00023180"/>
    </source>
</evidence>
<evidence type="ECO:0000313" key="4">
    <source>
        <dbReference type="EMBL" id="AOW20891.1"/>
    </source>
</evidence>
<dbReference type="STRING" id="1850246.LPB138_09500"/>
<dbReference type="AlphaFoldDB" id="A0A1D8P8M0"/>
<evidence type="ECO:0008006" key="6">
    <source>
        <dbReference type="Google" id="ProtNLM"/>
    </source>
</evidence>
<dbReference type="EMBL" id="CP017478">
    <property type="protein sequence ID" value="AOW20891.1"/>
    <property type="molecule type" value="Genomic_DNA"/>
</dbReference>
<reference evidence="4 5" key="1">
    <citation type="submission" date="2016-10" db="EMBL/GenBank/DDBJ databases">
        <title>Lutibacter sp. LPB0138, isolated from marine gastropod.</title>
        <authorList>
            <person name="Kim E."/>
            <person name="Yi H."/>
        </authorList>
    </citation>
    <scope>NUCLEOTIDE SEQUENCE [LARGE SCALE GENOMIC DNA]</scope>
    <source>
        <strain evidence="4 5">LPB0138</strain>
    </source>
</reference>
<organism evidence="4 5">
    <name type="scientific">Urechidicola croceus</name>
    <dbReference type="NCBI Taxonomy" id="1850246"/>
    <lineage>
        <taxon>Bacteria</taxon>
        <taxon>Pseudomonadati</taxon>
        <taxon>Bacteroidota</taxon>
        <taxon>Flavobacteriia</taxon>
        <taxon>Flavobacteriales</taxon>
        <taxon>Flavobacteriaceae</taxon>
        <taxon>Urechidicola</taxon>
    </lineage>
</organism>
<dbReference type="PANTHER" id="PTHR31018:SF3">
    <property type="entry name" value="RECEPTOR PROTEIN-TYROSINE KINASE"/>
    <property type="match status" value="1"/>
</dbReference>
<dbReference type="InterPro" id="IPR051648">
    <property type="entry name" value="CWI-Assembly_Regulator"/>
</dbReference>
<proteinExistence type="predicted"/>
<evidence type="ECO:0000256" key="1">
    <source>
        <dbReference type="ARBA" id="ARBA00004196"/>
    </source>
</evidence>
<keyword evidence="5" id="KW-1185">Reference proteome</keyword>
<dbReference type="InterPro" id="IPR032675">
    <property type="entry name" value="LRR_dom_sf"/>
</dbReference>
<evidence type="ECO:0000256" key="2">
    <source>
        <dbReference type="ARBA" id="ARBA00022729"/>
    </source>
</evidence>
<gene>
    <name evidence="4" type="ORF">LPB138_09500</name>
</gene>
<keyword evidence="2" id="KW-0732">Signal</keyword>
<protein>
    <recommendedName>
        <fullName evidence="6">Receptor L-domain domain-containing protein</fullName>
    </recommendedName>
</protein>
<dbReference type="KEGG" id="lul:LPB138_09500"/>
<name>A0A1D8P8M0_9FLAO</name>
<comment type="subcellular location">
    <subcellularLocation>
        <location evidence="1">Cell envelope</location>
    </subcellularLocation>
</comment>
<dbReference type="Proteomes" id="UP000176050">
    <property type="component" value="Chromosome"/>
</dbReference>
<dbReference type="Gene3D" id="3.80.10.10">
    <property type="entry name" value="Ribonuclease Inhibitor"/>
    <property type="match status" value="1"/>
</dbReference>
<dbReference type="SUPFAM" id="SSF52058">
    <property type="entry name" value="L domain-like"/>
    <property type="match status" value="1"/>
</dbReference>
<evidence type="ECO:0000313" key="5">
    <source>
        <dbReference type="Proteomes" id="UP000176050"/>
    </source>
</evidence>